<feature type="domain" description="Phosphotyrosine protein phosphatase I" evidence="5">
    <location>
        <begin position="5"/>
        <end position="151"/>
    </location>
</feature>
<dbReference type="Pfam" id="PF01451">
    <property type="entry name" value="LMWPc"/>
    <property type="match status" value="1"/>
</dbReference>
<proteinExistence type="inferred from homology"/>
<dbReference type="InterPro" id="IPR023485">
    <property type="entry name" value="Ptyr_pPase"/>
</dbReference>
<dbReference type="InterPro" id="IPR050438">
    <property type="entry name" value="LMW_PTPase"/>
</dbReference>
<dbReference type="PANTHER" id="PTHR11717">
    <property type="entry name" value="LOW MOLECULAR WEIGHT PROTEIN TYROSINE PHOSPHATASE"/>
    <property type="match status" value="1"/>
</dbReference>
<evidence type="ECO:0000256" key="2">
    <source>
        <dbReference type="ARBA" id="ARBA00013064"/>
    </source>
</evidence>
<name>A0ABV7UVK8_9GAMM</name>
<evidence type="ECO:0000256" key="1">
    <source>
        <dbReference type="ARBA" id="ARBA00011063"/>
    </source>
</evidence>
<dbReference type="SMART" id="SM00226">
    <property type="entry name" value="LMWPc"/>
    <property type="match status" value="1"/>
</dbReference>
<protein>
    <recommendedName>
        <fullName evidence="2">protein-tyrosine-phosphatase</fullName>
        <ecNumber evidence="2">3.1.3.48</ecNumber>
    </recommendedName>
</protein>
<accession>A0ABV7UVK8</accession>
<comment type="similarity">
    <text evidence="1">Belongs to the low molecular weight phosphotyrosine protein phosphatase family.</text>
</comment>
<evidence type="ECO:0000256" key="4">
    <source>
        <dbReference type="ARBA" id="ARBA00022912"/>
    </source>
</evidence>
<dbReference type="CDD" id="cd16343">
    <property type="entry name" value="LMWPTP"/>
    <property type="match status" value="1"/>
</dbReference>
<dbReference type="EC" id="3.1.3.48" evidence="2"/>
<dbReference type="Proteomes" id="UP001595724">
    <property type="component" value="Unassembled WGS sequence"/>
</dbReference>
<organism evidence="6 7">
    <name type="scientific">Luteimonas notoginsengisoli</name>
    <dbReference type="NCBI Taxonomy" id="1578200"/>
    <lineage>
        <taxon>Bacteria</taxon>
        <taxon>Pseudomonadati</taxon>
        <taxon>Pseudomonadota</taxon>
        <taxon>Gammaproteobacteria</taxon>
        <taxon>Lysobacterales</taxon>
        <taxon>Lysobacteraceae</taxon>
        <taxon>Luteimonas</taxon>
    </lineage>
</organism>
<dbReference type="EMBL" id="JBHRYF010000009">
    <property type="protein sequence ID" value="MFC3661020.1"/>
    <property type="molecule type" value="Genomic_DNA"/>
</dbReference>
<keyword evidence="7" id="KW-1185">Reference proteome</keyword>
<dbReference type="PANTHER" id="PTHR11717:SF7">
    <property type="entry name" value="LOW MOLECULAR WEIGHT PHOSPHOTYROSINE PROTEIN PHOSPHATASE"/>
    <property type="match status" value="1"/>
</dbReference>
<dbReference type="Gene3D" id="3.40.50.2300">
    <property type="match status" value="1"/>
</dbReference>
<dbReference type="SUPFAM" id="SSF52788">
    <property type="entry name" value="Phosphotyrosine protein phosphatases I"/>
    <property type="match status" value="1"/>
</dbReference>
<dbReference type="RefSeq" id="WP_386711635.1">
    <property type="nucleotide sequence ID" value="NZ_JBHRYF010000009.1"/>
</dbReference>
<evidence type="ECO:0000256" key="3">
    <source>
        <dbReference type="ARBA" id="ARBA00022801"/>
    </source>
</evidence>
<gene>
    <name evidence="6" type="ORF">ACFOM9_13195</name>
</gene>
<dbReference type="InterPro" id="IPR036196">
    <property type="entry name" value="Ptyr_pPase_sf"/>
</dbReference>
<evidence type="ECO:0000259" key="5">
    <source>
        <dbReference type="SMART" id="SM00226"/>
    </source>
</evidence>
<dbReference type="InterPro" id="IPR017867">
    <property type="entry name" value="Tyr_phospatase_low_mol_wt"/>
</dbReference>
<dbReference type="GO" id="GO:0004725">
    <property type="term" value="F:protein tyrosine phosphatase activity"/>
    <property type="evidence" value="ECO:0007669"/>
    <property type="project" value="UniProtKB-EC"/>
</dbReference>
<keyword evidence="3 6" id="KW-0378">Hydrolase</keyword>
<comment type="caution">
    <text evidence="6">The sequence shown here is derived from an EMBL/GenBank/DDBJ whole genome shotgun (WGS) entry which is preliminary data.</text>
</comment>
<keyword evidence="4" id="KW-0904">Protein phosphatase</keyword>
<sequence>MVEPQRLLVVCLGNICRSPMAEGALRARLEQAGLRQVEVDSAGTGDWHVGLPPDSRAIATARRHGVDIAGLRARQLSKRDFDEFDWLLCADHANLRDVQSLAPRASRGRSVLFMEWAGLAGPVPDPYTGNESHFEQVWAQVDAAAQAAVARLLGRLTHNPGQATGDT</sequence>
<dbReference type="PRINTS" id="PR00719">
    <property type="entry name" value="LMWPTPASE"/>
</dbReference>
<reference evidence="7" key="1">
    <citation type="journal article" date="2019" name="Int. J. Syst. Evol. Microbiol.">
        <title>The Global Catalogue of Microorganisms (GCM) 10K type strain sequencing project: providing services to taxonomists for standard genome sequencing and annotation.</title>
        <authorList>
            <consortium name="The Broad Institute Genomics Platform"/>
            <consortium name="The Broad Institute Genome Sequencing Center for Infectious Disease"/>
            <person name="Wu L."/>
            <person name="Ma J."/>
        </authorList>
    </citation>
    <scope>NUCLEOTIDE SEQUENCE [LARGE SCALE GENOMIC DNA]</scope>
    <source>
        <strain evidence="7">KCTC 42211</strain>
    </source>
</reference>
<evidence type="ECO:0000313" key="7">
    <source>
        <dbReference type="Proteomes" id="UP001595724"/>
    </source>
</evidence>
<evidence type="ECO:0000313" key="6">
    <source>
        <dbReference type="EMBL" id="MFC3661020.1"/>
    </source>
</evidence>